<reference evidence="3" key="1">
    <citation type="journal article" date="2019" name="Int. J. Syst. Evol. Microbiol.">
        <title>The Global Catalogue of Microorganisms (GCM) 10K type strain sequencing project: providing services to taxonomists for standard genome sequencing and annotation.</title>
        <authorList>
            <consortium name="The Broad Institute Genomics Platform"/>
            <consortium name="The Broad Institute Genome Sequencing Center for Infectious Disease"/>
            <person name="Wu L."/>
            <person name="Ma J."/>
        </authorList>
    </citation>
    <scope>NUCLEOTIDE SEQUENCE [LARGE SCALE GENOMIC DNA]</scope>
    <source>
        <strain evidence="3">NBRC 102520</strain>
    </source>
</reference>
<evidence type="ECO:0000313" key="2">
    <source>
        <dbReference type="EMBL" id="GLR91672.1"/>
    </source>
</evidence>
<gene>
    <name evidence="2" type="ORF">GCM10007857_83900</name>
</gene>
<feature type="compositionally biased region" description="Basic and acidic residues" evidence="1">
    <location>
        <begin position="120"/>
        <end position="131"/>
    </location>
</feature>
<name>A0ABQ6BBE0_9BRAD</name>
<evidence type="ECO:0000313" key="3">
    <source>
        <dbReference type="Proteomes" id="UP001156905"/>
    </source>
</evidence>
<comment type="caution">
    <text evidence="2">The sequence shown here is derived from an EMBL/GenBank/DDBJ whole genome shotgun (WGS) entry which is preliminary data.</text>
</comment>
<organism evidence="2 3">
    <name type="scientific">Bradyrhizobium iriomotense</name>
    <dbReference type="NCBI Taxonomy" id="441950"/>
    <lineage>
        <taxon>Bacteria</taxon>
        <taxon>Pseudomonadati</taxon>
        <taxon>Pseudomonadota</taxon>
        <taxon>Alphaproteobacteria</taxon>
        <taxon>Hyphomicrobiales</taxon>
        <taxon>Nitrobacteraceae</taxon>
        <taxon>Bradyrhizobium</taxon>
    </lineage>
</organism>
<accession>A0ABQ6BBE0</accession>
<protein>
    <submittedName>
        <fullName evidence="2">Uncharacterized protein</fullName>
    </submittedName>
</protein>
<dbReference type="RefSeq" id="WP_284275220.1">
    <property type="nucleotide sequence ID" value="NZ_BSOW01000052.1"/>
</dbReference>
<proteinExistence type="predicted"/>
<dbReference type="EMBL" id="BSOW01000052">
    <property type="protein sequence ID" value="GLR91672.1"/>
    <property type="molecule type" value="Genomic_DNA"/>
</dbReference>
<dbReference type="Proteomes" id="UP001156905">
    <property type="component" value="Unassembled WGS sequence"/>
</dbReference>
<evidence type="ECO:0000256" key="1">
    <source>
        <dbReference type="SAM" id="MobiDB-lite"/>
    </source>
</evidence>
<feature type="region of interest" description="Disordered" evidence="1">
    <location>
        <begin position="74"/>
        <end position="131"/>
    </location>
</feature>
<sequence>MRADAGALLHRRGSRVEWSNEIGIEAILGGKKDEHIVGETHDQHGNSHQNDDIDLAAIELDTIASMQEAAISLAGSQGHYEQPIDQSRRAKRRHSPMNEAPSLDGPMSTVDRPLATVPRRAFDGDNRCRNS</sequence>
<keyword evidence="3" id="KW-1185">Reference proteome</keyword>